<dbReference type="PANTHER" id="PTHR35869">
    <property type="entry name" value="OUTER-MEMBRANE LIPOPROTEIN CARRIER PROTEIN"/>
    <property type="match status" value="1"/>
</dbReference>
<dbReference type="AlphaFoldDB" id="A0AAU8GZB6"/>
<dbReference type="SUPFAM" id="SSF89392">
    <property type="entry name" value="Prokaryotic lipoproteins and lipoprotein localization factors"/>
    <property type="match status" value="1"/>
</dbReference>
<feature type="chain" id="PRO_5043874048" evidence="2">
    <location>
        <begin position="26"/>
        <end position="208"/>
    </location>
</feature>
<keyword evidence="3" id="KW-0449">Lipoprotein</keyword>
<proteinExistence type="predicted"/>
<keyword evidence="1 2" id="KW-0732">Signal</keyword>
<dbReference type="RefSeq" id="WP_353685379.1">
    <property type="nucleotide sequence ID" value="NZ_CP144374.1"/>
</dbReference>
<evidence type="ECO:0000256" key="2">
    <source>
        <dbReference type="SAM" id="SignalP"/>
    </source>
</evidence>
<sequence>MKLFKMTVSVIIFLALLLIPYISNAQNALTKLENAYKNINDARGNFTQTSHIKELNKTQQFRGKFFIKGDKVRWQYTGDFSQTIYLNNKTLIIYDKKRKQAIMSEFSEEKYGQLPLALLSRMANLKKDFEVNEKSETTVILIPKSKMGNIKSIEITIAEGDFPIKSMKLIDMLSNTVKIDFSDVKINTSLKNSLFKFRPNKDDTVLKY</sequence>
<reference evidence="3" key="1">
    <citation type="submission" date="2024-01" db="EMBL/GenBank/DDBJ databases">
        <title>The first autotrophic representatives of the genus Thermodesulfovibrio.</title>
        <authorList>
            <person name="Maltseva A.I."/>
            <person name="Elcheninov A.G."/>
            <person name="Kublanov I.V."/>
            <person name="Lebedinsky A.V."/>
            <person name="Frolov E.N."/>
        </authorList>
    </citation>
    <scope>NUCLEOTIDE SEQUENCE</scope>
    <source>
        <strain evidence="3">3462-1</strain>
    </source>
</reference>
<dbReference type="Pfam" id="PF03548">
    <property type="entry name" value="LolA"/>
    <property type="match status" value="1"/>
</dbReference>
<feature type="signal peptide" evidence="2">
    <location>
        <begin position="1"/>
        <end position="25"/>
    </location>
</feature>
<accession>A0AAU8GZB6</accession>
<dbReference type="CDD" id="cd16325">
    <property type="entry name" value="LolA"/>
    <property type="match status" value="1"/>
</dbReference>
<dbReference type="PANTHER" id="PTHR35869:SF1">
    <property type="entry name" value="OUTER-MEMBRANE LIPOPROTEIN CARRIER PROTEIN"/>
    <property type="match status" value="1"/>
</dbReference>
<protein>
    <submittedName>
        <fullName evidence="3">Outer membrane lipoprotein carrier protein LolA</fullName>
    </submittedName>
</protein>
<dbReference type="InterPro" id="IPR004564">
    <property type="entry name" value="OM_lipoprot_carrier_LolA-like"/>
</dbReference>
<dbReference type="InterPro" id="IPR029046">
    <property type="entry name" value="LolA/LolB/LppX"/>
</dbReference>
<dbReference type="EMBL" id="CP144374">
    <property type="protein sequence ID" value="XCH47719.1"/>
    <property type="molecule type" value="Genomic_DNA"/>
</dbReference>
<name>A0AAU8GZB6_9BACT</name>
<organism evidence="3">
    <name type="scientific">Thermodesulfovibrio obliviosus</name>
    <dbReference type="NCBI Taxonomy" id="3118332"/>
    <lineage>
        <taxon>Bacteria</taxon>
        <taxon>Pseudomonadati</taxon>
        <taxon>Nitrospirota</taxon>
        <taxon>Thermodesulfovibrionia</taxon>
        <taxon>Thermodesulfovibrionales</taxon>
        <taxon>Thermodesulfovibrionaceae</taxon>
        <taxon>Thermodesulfovibrio</taxon>
    </lineage>
</organism>
<evidence type="ECO:0000313" key="3">
    <source>
        <dbReference type="EMBL" id="XCH47719.1"/>
    </source>
</evidence>
<gene>
    <name evidence="3" type="ORF">V4D31_05035</name>
</gene>
<evidence type="ECO:0000256" key="1">
    <source>
        <dbReference type="ARBA" id="ARBA00022729"/>
    </source>
</evidence>
<dbReference type="KEGG" id="tob:V4D31_05035"/>
<dbReference type="Gene3D" id="2.50.20.10">
    <property type="entry name" value="Lipoprotein localisation LolA/LolB/LppX"/>
    <property type="match status" value="1"/>
</dbReference>